<accession>A0ABW2VTA6</accession>
<comment type="caution">
    <text evidence="1">The sequence shown here is derived from an EMBL/GenBank/DDBJ whole genome shotgun (WGS) entry which is preliminary data.</text>
</comment>
<dbReference type="Proteomes" id="UP001596957">
    <property type="component" value="Unassembled WGS sequence"/>
</dbReference>
<name>A0ABW2VTA6_9ACTN</name>
<reference evidence="2" key="1">
    <citation type="journal article" date="2019" name="Int. J. Syst. Evol. Microbiol.">
        <title>The Global Catalogue of Microorganisms (GCM) 10K type strain sequencing project: providing services to taxonomists for standard genome sequencing and annotation.</title>
        <authorList>
            <consortium name="The Broad Institute Genomics Platform"/>
            <consortium name="The Broad Institute Genome Sequencing Center for Infectious Disease"/>
            <person name="Wu L."/>
            <person name="Ma J."/>
        </authorList>
    </citation>
    <scope>NUCLEOTIDE SEQUENCE [LARGE SCALE GENOMIC DNA]</scope>
    <source>
        <strain evidence="2">CGMCC 4.7198</strain>
    </source>
</reference>
<protein>
    <submittedName>
        <fullName evidence="1">Uncharacterized protein</fullName>
    </submittedName>
</protein>
<dbReference type="EMBL" id="JBHTEC010000004">
    <property type="protein sequence ID" value="MFD0287668.1"/>
    <property type="molecule type" value="Genomic_DNA"/>
</dbReference>
<keyword evidence="2" id="KW-1185">Reference proteome</keyword>
<evidence type="ECO:0000313" key="2">
    <source>
        <dbReference type="Proteomes" id="UP001596957"/>
    </source>
</evidence>
<gene>
    <name evidence="1" type="ORF">ACFQZP_39805</name>
</gene>
<proteinExistence type="predicted"/>
<evidence type="ECO:0000313" key="1">
    <source>
        <dbReference type="EMBL" id="MFD0287668.1"/>
    </source>
</evidence>
<organism evidence="1 2">
    <name type="scientific">Streptomyces lutosisoli</name>
    <dbReference type="NCBI Taxonomy" id="2665721"/>
    <lineage>
        <taxon>Bacteria</taxon>
        <taxon>Bacillati</taxon>
        <taxon>Actinomycetota</taxon>
        <taxon>Actinomycetes</taxon>
        <taxon>Kitasatosporales</taxon>
        <taxon>Streptomycetaceae</taxon>
        <taxon>Streptomyces</taxon>
    </lineage>
</organism>
<sequence length="157" mass="17429">MADIYELSIVLNLRADLSDDELAELRWHLGLGPQPGTLRIVPEFPIVVEDHSGQPVIEDHPVPLLGQHGDAWKVDGALTSVLLRPADLEKGAWALTARQEIHPDQFDSIAGLLSWLAGKADGRHCPEAGTVRLGWTRFYESDRFEPLVVRDGQVVWP</sequence>
<dbReference type="RefSeq" id="WP_381301627.1">
    <property type="nucleotide sequence ID" value="NZ_JBHTEC010000004.1"/>
</dbReference>